<gene>
    <name evidence="1" type="ORF">I7X43_15695</name>
</gene>
<accession>A0A931NFI8</accession>
<keyword evidence="2" id="KW-1185">Reference proteome</keyword>
<name>A0A931NFI8_9BURK</name>
<dbReference type="SUPFAM" id="SSF81301">
    <property type="entry name" value="Nucleotidyltransferase"/>
    <property type="match status" value="1"/>
</dbReference>
<dbReference type="EMBL" id="JAEDAL010000011">
    <property type="protein sequence ID" value="MBH9554285.1"/>
    <property type="molecule type" value="Genomic_DNA"/>
</dbReference>
<proteinExistence type="predicted"/>
<comment type="caution">
    <text evidence="1">The sequence shown here is derived from an EMBL/GenBank/DDBJ whole genome shotgun (WGS) entry which is preliminary data.</text>
</comment>
<sequence>MRTVQVVAHDPTWADAHARAAEELHTLLGPRLVALHAIGSTAVPGLAAKPILDLLGVVADLADADACNAALASLGYEAMGEYGISGRRYFRRDNAQGERTHHLHVFAEGSPHIRRHLAFRDYLRAHPGIALDYGRLKLRLASLHPSDMPAYIAGKDSFVRTIEAQALAWVNALA</sequence>
<dbReference type="InterPro" id="IPR007344">
    <property type="entry name" value="GrpB/CoaE"/>
</dbReference>
<dbReference type="Pfam" id="PF04229">
    <property type="entry name" value="GrpB"/>
    <property type="match status" value="1"/>
</dbReference>
<dbReference type="PANTHER" id="PTHR34822">
    <property type="entry name" value="GRPB DOMAIN PROTEIN (AFU_ORTHOLOGUE AFUA_1G01530)"/>
    <property type="match status" value="1"/>
</dbReference>
<dbReference type="PANTHER" id="PTHR34822:SF1">
    <property type="entry name" value="GRPB FAMILY PROTEIN"/>
    <property type="match status" value="1"/>
</dbReference>
<organism evidence="1 2">
    <name type="scientific">Inhella gelatinilytica</name>
    <dbReference type="NCBI Taxonomy" id="2795030"/>
    <lineage>
        <taxon>Bacteria</taxon>
        <taxon>Pseudomonadati</taxon>
        <taxon>Pseudomonadota</taxon>
        <taxon>Betaproteobacteria</taxon>
        <taxon>Burkholderiales</taxon>
        <taxon>Sphaerotilaceae</taxon>
        <taxon>Inhella</taxon>
    </lineage>
</organism>
<reference evidence="1" key="1">
    <citation type="submission" date="2020-12" db="EMBL/GenBank/DDBJ databases">
        <title>The genome sequence of Inhella sp. 4Y17.</title>
        <authorList>
            <person name="Liu Y."/>
        </authorList>
    </citation>
    <scope>NUCLEOTIDE SEQUENCE</scope>
    <source>
        <strain evidence="1">4Y10</strain>
    </source>
</reference>
<dbReference type="AlphaFoldDB" id="A0A931NFI8"/>
<protein>
    <submittedName>
        <fullName evidence="1">GrpB family protein</fullName>
    </submittedName>
</protein>
<evidence type="ECO:0000313" key="2">
    <source>
        <dbReference type="Proteomes" id="UP000620139"/>
    </source>
</evidence>
<dbReference type="Gene3D" id="3.30.460.10">
    <property type="entry name" value="Beta Polymerase, domain 2"/>
    <property type="match status" value="1"/>
</dbReference>
<dbReference type="RefSeq" id="WP_198101899.1">
    <property type="nucleotide sequence ID" value="NZ_JAEDAL010000011.1"/>
</dbReference>
<evidence type="ECO:0000313" key="1">
    <source>
        <dbReference type="EMBL" id="MBH9554285.1"/>
    </source>
</evidence>
<dbReference type="InterPro" id="IPR043519">
    <property type="entry name" value="NT_sf"/>
</dbReference>
<dbReference type="Proteomes" id="UP000620139">
    <property type="component" value="Unassembled WGS sequence"/>
</dbReference>